<dbReference type="Proteomes" id="UP000246121">
    <property type="component" value="Unassembled WGS sequence"/>
</dbReference>
<dbReference type="EMBL" id="PRFA01000023">
    <property type="protein sequence ID" value="PWU95140.1"/>
    <property type="molecule type" value="Genomic_DNA"/>
</dbReference>
<dbReference type="VEuPathDB" id="TriTrypDB:TcCLB.508181.110"/>
<dbReference type="InterPro" id="IPR032675">
    <property type="entry name" value="LRR_dom_sf"/>
</dbReference>
<evidence type="ECO:0000256" key="1">
    <source>
        <dbReference type="ARBA" id="ARBA00022614"/>
    </source>
</evidence>
<gene>
    <name evidence="4" type="ORF">C4B63_23g255</name>
</gene>
<protein>
    <recommendedName>
        <fullName evidence="6">Leucine-rich repeat protein (LRRP)</fullName>
    </recommendedName>
</protein>
<organism evidence="4 5">
    <name type="scientific">Trypanosoma cruzi</name>
    <dbReference type="NCBI Taxonomy" id="5693"/>
    <lineage>
        <taxon>Eukaryota</taxon>
        <taxon>Discoba</taxon>
        <taxon>Euglenozoa</taxon>
        <taxon>Kinetoplastea</taxon>
        <taxon>Metakinetoplastina</taxon>
        <taxon>Trypanosomatida</taxon>
        <taxon>Trypanosomatidae</taxon>
        <taxon>Trypanosoma</taxon>
        <taxon>Schizotrypanum</taxon>
    </lineage>
</organism>
<dbReference type="PANTHER" id="PTHR15454">
    <property type="entry name" value="NISCHARIN RELATED"/>
    <property type="match status" value="1"/>
</dbReference>
<keyword evidence="2" id="KW-0677">Repeat</keyword>
<feature type="compositionally biased region" description="Basic and acidic residues" evidence="3">
    <location>
        <begin position="285"/>
        <end position="294"/>
    </location>
</feature>
<evidence type="ECO:0000313" key="4">
    <source>
        <dbReference type="EMBL" id="PWU95140.1"/>
    </source>
</evidence>
<dbReference type="VEuPathDB" id="TriTrypDB:TcCL_NonESM01166"/>
<dbReference type="InterPro" id="IPR001611">
    <property type="entry name" value="Leu-rich_rpt"/>
</dbReference>
<keyword evidence="1" id="KW-0433">Leucine-rich repeat</keyword>
<dbReference type="VEuPathDB" id="TriTrypDB:TCDM_00338"/>
<proteinExistence type="predicted"/>
<dbReference type="VEuPathDB" id="TriTrypDB:TcG_00894"/>
<dbReference type="FunFam" id="3.80.10.10:FF:001344">
    <property type="entry name" value="Uncharacterized protein"/>
    <property type="match status" value="1"/>
</dbReference>
<feature type="region of interest" description="Disordered" evidence="3">
    <location>
        <begin position="601"/>
        <end position="622"/>
    </location>
</feature>
<dbReference type="PANTHER" id="PTHR15454:SF70">
    <property type="entry name" value="LEUCINE-RICH REPEAT PROTEIN (LRRP)"/>
    <property type="match status" value="1"/>
</dbReference>
<feature type="compositionally biased region" description="Basic and acidic residues" evidence="3">
    <location>
        <begin position="265"/>
        <end position="276"/>
    </location>
</feature>
<dbReference type="VEuPathDB" id="TriTrypDB:Tc_MARK_8078"/>
<dbReference type="VEuPathDB" id="TriTrypDB:C4B63_23g255"/>
<dbReference type="VEuPathDB" id="TriTrypDB:TcBrA4_0130630"/>
<dbReference type="VEuPathDB" id="TriTrypDB:TcCL_ESM00552"/>
<feature type="compositionally biased region" description="Polar residues" evidence="3">
    <location>
        <begin position="675"/>
        <end position="691"/>
    </location>
</feature>
<dbReference type="VEuPathDB" id="TriTrypDB:C3747_14g80"/>
<dbReference type="VEuPathDB" id="TriTrypDB:TCSYLVIO_004459"/>
<feature type="compositionally biased region" description="Low complexity" evidence="3">
    <location>
        <begin position="216"/>
        <end position="226"/>
    </location>
</feature>
<dbReference type="Gene3D" id="3.80.10.10">
    <property type="entry name" value="Ribonuclease Inhibitor"/>
    <property type="match status" value="1"/>
</dbReference>
<dbReference type="VEuPathDB" id="TriTrypDB:TcCLB.508153.860"/>
<feature type="region of interest" description="Disordered" evidence="3">
    <location>
        <begin position="216"/>
        <end position="304"/>
    </location>
</feature>
<evidence type="ECO:0000256" key="2">
    <source>
        <dbReference type="ARBA" id="ARBA00022737"/>
    </source>
</evidence>
<comment type="caution">
    <text evidence="4">The sequence shown here is derived from an EMBL/GenBank/DDBJ whole genome shotgun (WGS) entry which is preliminary data.</text>
</comment>
<accession>A0A2V2VFK9</accession>
<dbReference type="VEuPathDB" id="TriTrypDB:BCY84_15302"/>
<dbReference type="VEuPathDB" id="TriTrypDB:Tc_MARK_3253"/>
<dbReference type="VEuPathDB" id="TriTrypDB:TcG_00874"/>
<feature type="region of interest" description="Disordered" evidence="3">
    <location>
        <begin position="660"/>
        <end position="705"/>
    </location>
</feature>
<dbReference type="VEuPathDB" id="TriTrypDB:ECC02_001798"/>
<dbReference type="AlphaFoldDB" id="A0A2V2VFK9"/>
<name>A0A2V2VFK9_TRYCR</name>
<reference evidence="4 5" key="1">
    <citation type="journal article" date="2018" name="Microb. Genom.">
        <title>Expanding an expanded genome: long-read sequencing of Trypanosoma cruzi.</title>
        <authorList>
            <person name="Berna L."/>
            <person name="Rodriguez M."/>
            <person name="Chiribao M.L."/>
            <person name="Parodi-Talice A."/>
            <person name="Pita S."/>
            <person name="Rijo G."/>
            <person name="Alvarez-Valin F."/>
            <person name="Robello C."/>
        </authorList>
    </citation>
    <scope>NUCLEOTIDE SEQUENCE [LARGE SCALE GENOMIC DNA]</scope>
    <source>
        <strain evidence="4 5">Dm28c</strain>
    </source>
</reference>
<sequence length="1079" mass="117523">MQTLASVAQKPVVGREQLADFETAFADLLLAGLRRQGEAHGDERVRSIMRRVLVERGGDGREEVGTMASAVFSLVGAGLGDKGAIAVAEALLKLGSPQMVKSHGVRRWTVLLNDNGLTDRFSAHLSLLVSRCAPPVVLLDARGNAMTPAAIRRIEEARELSPAPCALRLPPTAGTAGAAAAASLRESASSASTAGGWRRGLDAEALRKRRSALFASGAASSTAVGSELGGRGRPRSRQSEGEAPHDVATAEVAARAPNSAIGPAPEERSRRMEASGRRHPAGAGKSEKREEEAPPRGGDCGEPLDVTANLSPLLTVVLDLSNAVPTGRLQALYGTDDIWSVVASSGEAASHAFPPKQTPFLRAGVKSTVSFHSLTVLCIRKNRLESLKILPPSLLRLDVSENELRELTGVGQCRMLTLLNARRNRLQSIRGLERNLALSHLFLAYNEIAFVEGIAHLLLLETLDLAHNRLKTQASIRPLSLARGLRHLLLRGNPVVKCIKSSYRPVLRNLCPSLLSIDGERLTFSRFAAKAQQECSDIRIPYAPGDSIGGINVSLISAEDGKATNVTQCANFMHLLTRGTAVGAGSGYSDAARAVRTAKALQARGAANDKKGKKQRRPAYLADGEPLRKELLKRLAQESRKYLESMLEERLSNIQVSHVYDNLPGSGESRDGNNESEGLSNDTSAQRESSGQGSGPHLFSGDRNQKAPEFTQGLLPVEVASEENIEKHRTIPLEKRMPAVHRDATLDHEQWLRLRECRIRRSAPFGDTPQRISPSPKTPDISYTKSEEKEVYISPIRKDHDEYQAASINVTEILPDMEMLDSRFLANGKVSGEPKGRPRLVKSDLGRPMLLSPSAECSPVKAHRVYSSLQSQKGNKPILSSSPTPLHGVKAANEPVIFSPPPPLLSPCSLHSNARSCAVKKWVNQLREDAEAVQEALETLVSILDSRWWSKAAITGKPSFIPPEVLEERKRCVDILTESGMLLDTEIPLDVVEYYHFTPDELRHTGEENYGEEGDCAANPISVVTACDSCREKREILHCIRVIGDGKTCLRYLVLLIEEMKEEELQQYVKELQLLTTYE</sequence>
<dbReference type="GO" id="GO:0005737">
    <property type="term" value="C:cytoplasm"/>
    <property type="evidence" value="ECO:0007669"/>
    <property type="project" value="TreeGrafter"/>
</dbReference>
<evidence type="ECO:0008006" key="6">
    <source>
        <dbReference type="Google" id="ProtNLM"/>
    </source>
</evidence>
<evidence type="ECO:0000313" key="5">
    <source>
        <dbReference type="Proteomes" id="UP000246121"/>
    </source>
</evidence>
<feature type="region of interest" description="Disordered" evidence="3">
    <location>
        <begin position="764"/>
        <end position="786"/>
    </location>
</feature>
<evidence type="ECO:0000256" key="3">
    <source>
        <dbReference type="SAM" id="MobiDB-lite"/>
    </source>
</evidence>
<dbReference type="PROSITE" id="PS51450">
    <property type="entry name" value="LRR"/>
    <property type="match status" value="1"/>
</dbReference>
<dbReference type="SUPFAM" id="SSF52058">
    <property type="entry name" value="L domain-like"/>
    <property type="match status" value="1"/>
</dbReference>